<gene>
    <name evidence="2" type="ORF">JZM60_00950</name>
</gene>
<dbReference type="RefSeq" id="WP_207163687.1">
    <property type="nucleotide sequence ID" value="NZ_CP071382.1"/>
</dbReference>
<reference evidence="2 3" key="1">
    <citation type="submission" date="2021-03" db="EMBL/GenBank/DDBJ databases">
        <title>Geobacter metallireducens gen. nov. sp. nov., a microorganism capable of coupling the complete oxidation of organic compounds to the reduction of iron and other metals.</title>
        <authorList>
            <person name="Li Y."/>
        </authorList>
    </citation>
    <scope>NUCLEOTIDE SEQUENCE [LARGE SCALE GENOMIC DNA]</scope>
    <source>
        <strain evidence="2 3">Jerry-YX</strain>
    </source>
</reference>
<proteinExistence type="predicted"/>
<dbReference type="Proteomes" id="UP000663651">
    <property type="component" value="Chromosome"/>
</dbReference>
<dbReference type="EMBL" id="CP071382">
    <property type="protein sequence ID" value="QSV45896.1"/>
    <property type="molecule type" value="Genomic_DNA"/>
</dbReference>
<name>A0ABX7Q374_9BACT</name>
<evidence type="ECO:0000313" key="3">
    <source>
        <dbReference type="Proteomes" id="UP000663651"/>
    </source>
</evidence>
<accession>A0ABX7Q374</accession>
<evidence type="ECO:0000256" key="1">
    <source>
        <dbReference type="SAM" id="SignalP"/>
    </source>
</evidence>
<keyword evidence="3" id="KW-1185">Reference proteome</keyword>
<feature type="signal peptide" evidence="1">
    <location>
        <begin position="1"/>
        <end position="25"/>
    </location>
</feature>
<feature type="chain" id="PRO_5045147924" evidence="1">
    <location>
        <begin position="26"/>
        <end position="153"/>
    </location>
</feature>
<protein>
    <submittedName>
        <fullName evidence="2">Uncharacterized protein</fullName>
    </submittedName>
</protein>
<keyword evidence="1" id="KW-0732">Signal</keyword>
<organism evidence="2 3">
    <name type="scientific">Geobacter benzoatilyticus</name>
    <dbReference type="NCBI Taxonomy" id="2815309"/>
    <lineage>
        <taxon>Bacteria</taxon>
        <taxon>Pseudomonadati</taxon>
        <taxon>Thermodesulfobacteriota</taxon>
        <taxon>Desulfuromonadia</taxon>
        <taxon>Geobacterales</taxon>
        <taxon>Geobacteraceae</taxon>
        <taxon>Geobacter</taxon>
    </lineage>
</organism>
<sequence>MKQFIQLTIIAFTVSISLFASFASAASLDQIANEALKRRNPWNSVTGHNEVRVHYKVTQLQTPGTYSVDIVTINKNIDILYSTNNKPLEGWFGNKWNEIVDCKRKQMRQTNSFSLTVDGLNNSNFNPEWYDASETAPDYPSGIVYRALCGVQR</sequence>
<evidence type="ECO:0000313" key="2">
    <source>
        <dbReference type="EMBL" id="QSV45896.1"/>
    </source>
</evidence>